<name>A0ABU3VYR0_9GAMM</name>
<keyword evidence="1" id="KW-1133">Transmembrane helix</keyword>
<dbReference type="Proteomes" id="UP001269819">
    <property type="component" value="Unassembled WGS sequence"/>
</dbReference>
<protein>
    <submittedName>
        <fullName evidence="2">DUF3649 domain-containing protein</fullName>
    </submittedName>
</protein>
<evidence type="ECO:0000313" key="2">
    <source>
        <dbReference type="EMBL" id="MDV2079321.1"/>
    </source>
</evidence>
<feature type="transmembrane region" description="Helical" evidence="1">
    <location>
        <begin position="13"/>
        <end position="40"/>
    </location>
</feature>
<keyword evidence="1" id="KW-0812">Transmembrane</keyword>
<dbReference type="RefSeq" id="WP_316973903.1">
    <property type="nucleotide sequence ID" value="NZ_JAWIIJ010000007.1"/>
</dbReference>
<proteinExistence type="predicted"/>
<accession>A0ABU3VYR0</accession>
<feature type="transmembrane region" description="Helical" evidence="1">
    <location>
        <begin position="46"/>
        <end position="67"/>
    </location>
</feature>
<evidence type="ECO:0000256" key="1">
    <source>
        <dbReference type="SAM" id="Phobius"/>
    </source>
</evidence>
<sequence length="98" mass="10630">MTLSDDARYRWQVLFRVLAAIFGGYLFTSLLTVFLALVWPMPKAEAVVAASLLSFAVYTAAIVWVFSVRSATRAWVGLALSCAALALMNAAMLPGGWL</sequence>
<feature type="transmembrane region" description="Helical" evidence="1">
    <location>
        <begin position="74"/>
        <end position="93"/>
    </location>
</feature>
<gene>
    <name evidence="2" type="ORF">RYS15_11525</name>
</gene>
<comment type="caution">
    <text evidence="2">The sequence shown here is derived from an EMBL/GenBank/DDBJ whole genome shotgun (WGS) entry which is preliminary data.</text>
</comment>
<dbReference type="InterPro" id="IPR022109">
    <property type="entry name" value="DUF3649"/>
</dbReference>
<reference evidence="2 3" key="1">
    <citation type="submission" date="2023-10" db="EMBL/GenBank/DDBJ databases">
        <title>Characteristics and mechanism of a salt-tolerant marine origin heterotrophic nitrifying- aerobic denitrifying bacteria Marinobacter xestospongiae HN1.</title>
        <authorList>
            <person name="Qi R."/>
        </authorList>
    </citation>
    <scope>NUCLEOTIDE SEQUENCE [LARGE SCALE GENOMIC DNA]</scope>
    <source>
        <strain evidence="2 3">HN1</strain>
    </source>
</reference>
<dbReference type="Pfam" id="PF12365">
    <property type="entry name" value="DUF3649"/>
    <property type="match status" value="1"/>
</dbReference>
<evidence type="ECO:0000313" key="3">
    <source>
        <dbReference type="Proteomes" id="UP001269819"/>
    </source>
</evidence>
<keyword evidence="3" id="KW-1185">Reference proteome</keyword>
<dbReference type="EMBL" id="JAWIIJ010000007">
    <property type="protein sequence ID" value="MDV2079321.1"/>
    <property type="molecule type" value="Genomic_DNA"/>
</dbReference>
<keyword evidence="1" id="KW-0472">Membrane</keyword>
<organism evidence="2 3">
    <name type="scientific">Marinobacter xestospongiae</name>
    <dbReference type="NCBI Taxonomy" id="994319"/>
    <lineage>
        <taxon>Bacteria</taxon>
        <taxon>Pseudomonadati</taxon>
        <taxon>Pseudomonadota</taxon>
        <taxon>Gammaproteobacteria</taxon>
        <taxon>Pseudomonadales</taxon>
        <taxon>Marinobacteraceae</taxon>
        <taxon>Marinobacter</taxon>
    </lineage>
</organism>